<proteinExistence type="predicted"/>
<dbReference type="Proteomes" id="UP001468798">
    <property type="component" value="Unassembled WGS sequence"/>
</dbReference>
<keyword evidence="3" id="KW-1185">Reference proteome</keyword>
<comment type="caution">
    <text evidence="2">The sequence shown here is derived from an EMBL/GenBank/DDBJ whole genome shotgun (WGS) entry which is preliminary data.</text>
</comment>
<feature type="signal peptide" evidence="1">
    <location>
        <begin position="1"/>
        <end position="19"/>
    </location>
</feature>
<dbReference type="RefSeq" id="WP_342691862.1">
    <property type="nucleotide sequence ID" value="NZ_JBCGDP010000008.1"/>
</dbReference>
<reference evidence="2 3" key="1">
    <citation type="submission" date="2024-03" db="EMBL/GenBank/DDBJ databases">
        <title>Two novel species of the genus Flavobacterium exhibiting potentially degradation of complex polysaccharides.</title>
        <authorList>
            <person name="Lian X."/>
        </authorList>
    </citation>
    <scope>NUCLEOTIDE SEQUENCE [LARGE SCALE GENOMIC DNA]</scope>
    <source>
        <strain evidence="2 3">N6</strain>
    </source>
</reference>
<evidence type="ECO:0000256" key="1">
    <source>
        <dbReference type="SAM" id="SignalP"/>
    </source>
</evidence>
<sequence length="59" mass="6873">MKKIQIALVLLFISTPSFSQTDFKFYKSVDDYTNDKFVPGYEIVENSFHTSFSQEKALK</sequence>
<evidence type="ECO:0000313" key="3">
    <source>
        <dbReference type="Proteomes" id="UP001468798"/>
    </source>
</evidence>
<keyword evidence="1" id="KW-0732">Signal</keyword>
<protein>
    <submittedName>
        <fullName evidence="2">Uncharacterized protein</fullName>
    </submittedName>
</protein>
<dbReference type="EMBL" id="JBCGDP010000008">
    <property type="protein sequence ID" value="MEM0576888.1"/>
    <property type="molecule type" value="Genomic_DNA"/>
</dbReference>
<evidence type="ECO:0000313" key="2">
    <source>
        <dbReference type="EMBL" id="MEM0576888.1"/>
    </source>
</evidence>
<gene>
    <name evidence="2" type="ORF">WFZ86_10295</name>
</gene>
<name>A0ABU9NQD5_9FLAO</name>
<accession>A0ABU9NQD5</accession>
<organism evidence="2 3">
    <name type="scientific">Flavobacterium polysaccharolyticum</name>
    <dbReference type="NCBI Taxonomy" id="3133148"/>
    <lineage>
        <taxon>Bacteria</taxon>
        <taxon>Pseudomonadati</taxon>
        <taxon>Bacteroidota</taxon>
        <taxon>Flavobacteriia</taxon>
        <taxon>Flavobacteriales</taxon>
        <taxon>Flavobacteriaceae</taxon>
        <taxon>Flavobacterium</taxon>
    </lineage>
</organism>
<feature type="chain" id="PRO_5045531317" evidence="1">
    <location>
        <begin position="20"/>
        <end position="59"/>
    </location>
</feature>